<dbReference type="Gene3D" id="1.10.3210.30">
    <property type="match status" value="1"/>
</dbReference>
<keyword evidence="8" id="KW-0067">ATP-binding</keyword>
<reference evidence="12 13" key="1">
    <citation type="submission" date="2017-10" db="EMBL/GenBank/DDBJ databases">
        <title>Draft genome of Longibacter Salinarum.</title>
        <authorList>
            <person name="Goh K.M."/>
            <person name="Shamsir M.S."/>
            <person name="Lim S.W."/>
        </authorList>
    </citation>
    <scope>NUCLEOTIDE SEQUENCE [LARGE SCALE GENOMIC DNA]</scope>
    <source>
        <strain evidence="12 13">KCTC 52045</strain>
    </source>
</reference>
<evidence type="ECO:0000256" key="7">
    <source>
        <dbReference type="ARBA" id="ARBA00022806"/>
    </source>
</evidence>
<keyword evidence="12" id="KW-0255">Endonuclease</keyword>
<dbReference type="InterPro" id="IPR038257">
    <property type="entry name" value="CRISPR-assoc_Cas3_HD_sf"/>
</dbReference>
<dbReference type="GO" id="GO:0004519">
    <property type="term" value="F:endonuclease activity"/>
    <property type="evidence" value="ECO:0007669"/>
    <property type="project" value="UniProtKB-KW"/>
</dbReference>
<evidence type="ECO:0000313" key="12">
    <source>
        <dbReference type="EMBL" id="PEN11360.1"/>
    </source>
</evidence>
<dbReference type="Pfam" id="PF22590">
    <property type="entry name" value="Cas3-like_C_2"/>
    <property type="match status" value="1"/>
</dbReference>
<evidence type="ECO:0000256" key="8">
    <source>
        <dbReference type="ARBA" id="ARBA00022840"/>
    </source>
</evidence>
<protein>
    <submittedName>
        <fullName evidence="12">CRISPR-associated helicase/endonuclease Cas3</fullName>
    </submittedName>
</protein>
<dbReference type="SUPFAM" id="SSF52540">
    <property type="entry name" value="P-loop containing nucleoside triphosphate hydrolases"/>
    <property type="match status" value="1"/>
</dbReference>
<feature type="domain" description="Helicase ATP-binding" evidence="10">
    <location>
        <begin position="293"/>
        <end position="504"/>
    </location>
</feature>
<dbReference type="GO" id="GO:0046872">
    <property type="term" value="F:metal ion binding"/>
    <property type="evidence" value="ECO:0007669"/>
    <property type="project" value="UniProtKB-KW"/>
</dbReference>
<dbReference type="PANTHER" id="PTHR47963">
    <property type="entry name" value="DEAD-BOX ATP-DEPENDENT RNA HELICASE 47, MITOCHONDRIAL"/>
    <property type="match status" value="1"/>
</dbReference>
<dbReference type="GO" id="GO:0051607">
    <property type="term" value="P:defense response to virus"/>
    <property type="evidence" value="ECO:0007669"/>
    <property type="project" value="UniProtKB-KW"/>
</dbReference>
<dbReference type="GO" id="GO:0005524">
    <property type="term" value="F:ATP binding"/>
    <property type="evidence" value="ECO:0007669"/>
    <property type="project" value="UniProtKB-KW"/>
</dbReference>
<evidence type="ECO:0000256" key="9">
    <source>
        <dbReference type="ARBA" id="ARBA00023118"/>
    </source>
</evidence>
<dbReference type="NCBIfam" id="TIGR01587">
    <property type="entry name" value="cas3_core"/>
    <property type="match status" value="1"/>
</dbReference>
<gene>
    <name evidence="12" type="ORF">CRI94_16305</name>
</gene>
<comment type="similarity">
    <text evidence="2">In the central section; belongs to the CRISPR-associated helicase Cas3 family.</text>
</comment>
<keyword evidence="3" id="KW-0540">Nuclease</keyword>
<dbReference type="Gene3D" id="3.40.50.300">
    <property type="entry name" value="P-loop containing nucleotide triphosphate hydrolases"/>
    <property type="match status" value="2"/>
</dbReference>
<dbReference type="InterPro" id="IPR050547">
    <property type="entry name" value="DEAD_box_RNA_helicases"/>
</dbReference>
<dbReference type="InterPro" id="IPR027417">
    <property type="entry name" value="P-loop_NTPase"/>
</dbReference>
<dbReference type="PROSITE" id="PS51192">
    <property type="entry name" value="HELICASE_ATP_BIND_1"/>
    <property type="match status" value="1"/>
</dbReference>
<dbReference type="OrthoDB" id="9810236at2"/>
<dbReference type="AlphaFoldDB" id="A0A2A8CUC9"/>
<keyword evidence="7" id="KW-0347">Helicase</keyword>
<dbReference type="CDD" id="cd09641">
    <property type="entry name" value="Cas3''_I"/>
    <property type="match status" value="1"/>
</dbReference>
<dbReference type="InterPro" id="IPR014001">
    <property type="entry name" value="Helicase_ATP-bd"/>
</dbReference>
<evidence type="ECO:0000256" key="6">
    <source>
        <dbReference type="ARBA" id="ARBA00022801"/>
    </source>
</evidence>
<dbReference type="PROSITE" id="PS51643">
    <property type="entry name" value="HD_CAS3"/>
    <property type="match status" value="1"/>
</dbReference>
<evidence type="ECO:0000256" key="2">
    <source>
        <dbReference type="ARBA" id="ARBA00009046"/>
    </source>
</evidence>
<dbReference type="PANTHER" id="PTHR47963:SF9">
    <property type="entry name" value="CRISPR-ASSOCIATED ENDONUCLEASE_HELICASE CAS3"/>
    <property type="match status" value="1"/>
</dbReference>
<dbReference type="NCBIfam" id="TIGR01596">
    <property type="entry name" value="cas3_HD"/>
    <property type="match status" value="1"/>
</dbReference>
<dbReference type="GO" id="GO:0003724">
    <property type="term" value="F:RNA helicase activity"/>
    <property type="evidence" value="ECO:0007669"/>
    <property type="project" value="TreeGrafter"/>
</dbReference>
<dbReference type="SMART" id="SM00487">
    <property type="entry name" value="DEXDc"/>
    <property type="match status" value="1"/>
</dbReference>
<dbReference type="EMBL" id="PDEQ01000010">
    <property type="protein sequence ID" value="PEN11360.1"/>
    <property type="molecule type" value="Genomic_DNA"/>
</dbReference>
<dbReference type="GO" id="GO:0016787">
    <property type="term" value="F:hydrolase activity"/>
    <property type="evidence" value="ECO:0007669"/>
    <property type="project" value="UniProtKB-KW"/>
</dbReference>
<evidence type="ECO:0000313" key="13">
    <source>
        <dbReference type="Proteomes" id="UP000220102"/>
    </source>
</evidence>
<comment type="similarity">
    <text evidence="1">In the N-terminal section; belongs to the CRISPR-associated nuclease Cas3-HD family.</text>
</comment>
<keyword evidence="9" id="KW-0051">Antiviral defense</keyword>
<accession>A0A2A8CUC9</accession>
<sequence length="915" mass="101420">MEGRPDTTQFWAKLEYGDDGRRASDITAWHPLLAHSADVAAALEVLLRDTIVGRRLAGLGGLVELGPIRIARLCALATIHDAGKANHGFQDRAFKGGARRKGHQKPIIQVGDDGGLSDRIWVPLEIGSMMRWFRERIDLKSFLHTTWSHHGRPVKAKGGISYAIWDDNNRRSPAEEIARLGKAALHWFPDAFQSGDLLPGATGPFEHAFNGALTLADWIGSSFPFWNPDEDGDPNDLDALITRARRLAEDRLQKRALIAAPFQSAIADRVPFGGVLDDPGWTPRPVQSVTADRPIFEEGALTILESDTGSGKTEAALERFFHLYEKGAVDGLYFALPTRTAARQIYNRVERVVKRVFEVHDADPPPVIQAVPGYIEADGVKGVPIDRFDVQWHDDMEEDVARERRWAAEQPKQYLAGSVVIGTVDQALLSALQTRYAHARGTALLRHFLVVDEVHASDMYMTQILNAVLDHHLSAGGHALLMSATLGTAARIAFSEQKTGRQHVPDVEEAMRAGYPLVTHVSAERHTPDPQATDPSGYRKAVEMQVAPVAGDPDAIAQRAIEAARDGARVLIIRNRVEDCIDVQKAVEAHLAPDERDLLLQVHGTPAPHHSRFAKADRSALDDAIETAFGKDEPIRGVIAVATQTVQMSLDLSASLMITDLCPVDVLLQRIGRLHRHGRDEHPAGYDVPRCVVLTPESREMAEWIWEGRGDLQDMAIKGPHGLGTVYQDLRVIEATWRLVEPGDGDEMVTWTIPDDNRKLVERGTNPHVLDRIMDENMGREDATAWQKHADYLFGQNSAAKLSAKNVCLPYDRPFMNVTFPDDDINAAKTRLGLDDVTVELPEAVPSPFQPDGPAVVRRFSIPRYWLRDRDDDTPLPDDFDVTVEQDCDRTGGNIILTLLGKSFLYSRLGFRKRG</sequence>
<keyword evidence="13" id="KW-1185">Reference proteome</keyword>
<keyword evidence="6" id="KW-0378">Hydrolase</keyword>
<evidence type="ECO:0000256" key="3">
    <source>
        <dbReference type="ARBA" id="ARBA00022722"/>
    </source>
</evidence>
<feature type="domain" description="HD Cas3-type" evidence="11">
    <location>
        <begin position="25"/>
        <end position="219"/>
    </location>
</feature>
<evidence type="ECO:0000256" key="1">
    <source>
        <dbReference type="ARBA" id="ARBA00006847"/>
    </source>
</evidence>
<keyword evidence="5" id="KW-0547">Nucleotide-binding</keyword>
<evidence type="ECO:0000256" key="4">
    <source>
        <dbReference type="ARBA" id="ARBA00022723"/>
    </source>
</evidence>
<comment type="caution">
    <text evidence="12">The sequence shown here is derived from an EMBL/GenBank/DDBJ whole genome shotgun (WGS) entry which is preliminary data.</text>
</comment>
<name>A0A2A8CUC9_9BACT</name>
<evidence type="ECO:0000256" key="5">
    <source>
        <dbReference type="ARBA" id="ARBA00022741"/>
    </source>
</evidence>
<organism evidence="12 13">
    <name type="scientific">Longibacter salinarum</name>
    <dbReference type="NCBI Taxonomy" id="1850348"/>
    <lineage>
        <taxon>Bacteria</taxon>
        <taxon>Pseudomonadati</taxon>
        <taxon>Rhodothermota</taxon>
        <taxon>Rhodothermia</taxon>
        <taxon>Rhodothermales</taxon>
        <taxon>Salisaetaceae</taxon>
        <taxon>Longibacter</taxon>
    </lineage>
</organism>
<dbReference type="GO" id="GO:0003723">
    <property type="term" value="F:RNA binding"/>
    <property type="evidence" value="ECO:0007669"/>
    <property type="project" value="TreeGrafter"/>
</dbReference>
<proteinExistence type="inferred from homology"/>
<dbReference type="Pfam" id="PF18019">
    <property type="entry name" value="Cas3_HD"/>
    <property type="match status" value="1"/>
</dbReference>
<dbReference type="InterPro" id="IPR006483">
    <property type="entry name" value="CRISPR-assoc_Cas3_HD"/>
</dbReference>
<evidence type="ECO:0000259" key="10">
    <source>
        <dbReference type="PROSITE" id="PS51192"/>
    </source>
</evidence>
<keyword evidence="4" id="KW-0479">Metal-binding</keyword>
<evidence type="ECO:0000259" key="11">
    <source>
        <dbReference type="PROSITE" id="PS51643"/>
    </source>
</evidence>
<dbReference type="InterPro" id="IPR054712">
    <property type="entry name" value="Cas3-like_dom"/>
</dbReference>
<dbReference type="Proteomes" id="UP000220102">
    <property type="component" value="Unassembled WGS sequence"/>
</dbReference>
<dbReference type="InterPro" id="IPR006474">
    <property type="entry name" value="Helicase_Cas3_CRISPR-ass_core"/>
</dbReference>